<proteinExistence type="inferred from homology"/>
<dbReference type="RefSeq" id="WP_104436377.1">
    <property type="nucleotide sequence ID" value="NZ_PTJA01000004.1"/>
</dbReference>
<dbReference type="OrthoDB" id="9764892at2"/>
<dbReference type="GO" id="GO:0003985">
    <property type="term" value="F:acetyl-CoA C-acetyltransferase activity"/>
    <property type="evidence" value="ECO:0007669"/>
    <property type="project" value="UniProtKB-EC"/>
</dbReference>
<dbReference type="PANTHER" id="PTHR18919:SF107">
    <property type="entry name" value="ACETYL-COA ACETYLTRANSFERASE, CYTOSOLIC"/>
    <property type="match status" value="1"/>
</dbReference>
<evidence type="ECO:0000256" key="5">
    <source>
        <dbReference type="ARBA" id="ARBA00030755"/>
    </source>
</evidence>
<feature type="domain" description="Thiolase N-terminal" evidence="10">
    <location>
        <begin position="5"/>
        <end position="262"/>
    </location>
</feature>
<dbReference type="Proteomes" id="UP000237749">
    <property type="component" value="Unassembled WGS sequence"/>
</dbReference>
<dbReference type="Pfam" id="PF00108">
    <property type="entry name" value="Thiolase_N"/>
    <property type="match status" value="1"/>
</dbReference>
<evidence type="ECO:0000256" key="8">
    <source>
        <dbReference type="PIRSR" id="PIRSR000429-1"/>
    </source>
</evidence>
<comment type="catalytic activity">
    <reaction evidence="7">
        <text>2 acetyl-CoA = acetoacetyl-CoA + CoA</text>
        <dbReference type="Rhea" id="RHEA:21036"/>
        <dbReference type="ChEBI" id="CHEBI:57286"/>
        <dbReference type="ChEBI" id="CHEBI:57287"/>
        <dbReference type="ChEBI" id="CHEBI:57288"/>
        <dbReference type="EC" id="2.3.1.9"/>
    </reaction>
</comment>
<reference evidence="12 13" key="1">
    <citation type="submission" date="2018-02" db="EMBL/GenBank/DDBJ databases">
        <title>Genomic Encyclopedia of Archaeal and Bacterial Type Strains, Phase II (KMG-II): from individual species to whole genera.</title>
        <authorList>
            <person name="Goeker M."/>
        </authorList>
    </citation>
    <scope>NUCLEOTIDE SEQUENCE [LARGE SCALE GENOMIC DNA]</scope>
    <source>
        <strain evidence="12 13">DSM 3808</strain>
    </source>
</reference>
<dbReference type="PANTHER" id="PTHR18919">
    <property type="entry name" value="ACETYL-COA C-ACYLTRANSFERASE"/>
    <property type="match status" value="1"/>
</dbReference>
<dbReference type="Gene3D" id="3.40.47.10">
    <property type="match status" value="2"/>
</dbReference>
<keyword evidence="3 9" id="KW-0808">Transferase</keyword>
<evidence type="ECO:0000256" key="6">
    <source>
        <dbReference type="ARBA" id="ARBA00044137"/>
    </source>
</evidence>
<evidence type="ECO:0000256" key="7">
    <source>
        <dbReference type="ARBA" id="ARBA00051550"/>
    </source>
</evidence>
<name>A0A2S6HTX3_9FIRM</name>
<dbReference type="InterPro" id="IPR020613">
    <property type="entry name" value="Thiolase_CS"/>
</dbReference>
<evidence type="ECO:0000256" key="9">
    <source>
        <dbReference type="RuleBase" id="RU003557"/>
    </source>
</evidence>
<protein>
    <recommendedName>
        <fullName evidence="6">Acetyl-CoA acetyltransferase</fullName>
        <ecNumber evidence="2">2.3.1.9</ecNumber>
    </recommendedName>
    <alternativeName>
        <fullName evidence="5">Acetoacetyl-CoA thiolase</fullName>
    </alternativeName>
</protein>
<dbReference type="EMBL" id="PTJA01000004">
    <property type="protein sequence ID" value="PPK81277.1"/>
    <property type="molecule type" value="Genomic_DNA"/>
</dbReference>
<accession>A0A2S6HTX3</accession>
<comment type="caution">
    <text evidence="12">The sequence shown here is derived from an EMBL/GenBank/DDBJ whole genome shotgun (WGS) entry which is preliminary data.</text>
</comment>
<dbReference type="AlphaFoldDB" id="A0A2S6HTX3"/>
<keyword evidence="4 9" id="KW-0012">Acyltransferase</keyword>
<feature type="active site" description="Proton acceptor" evidence="8">
    <location>
        <position position="378"/>
    </location>
</feature>
<evidence type="ECO:0000256" key="2">
    <source>
        <dbReference type="ARBA" id="ARBA00012705"/>
    </source>
</evidence>
<dbReference type="FunFam" id="3.40.47.10:FF:000010">
    <property type="entry name" value="Acetyl-CoA acetyltransferase (Thiolase)"/>
    <property type="match status" value="1"/>
</dbReference>
<evidence type="ECO:0000256" key="4">
    <source>
        <dbReference type="ARBA" id="ARBA00023315"/>
    </source>
</evidence>
<dbReference type="EC" id="2.3.1.9" evidence="2"/>
<comment type="similarity">
    <text evidence="1 9">Belongs to the thiolase-like superfamily. Thiolase family.</text>
</comment>
<dbReference type="Pfam" id="PF02803">
    <property type="entry name" value="Thiolase_C"/>
    <property type="match status" value="1"/>
</dbReference>
<dbReference type="InterPro" id="IPR020610">
    <property type="entry name" value="Thiolase_AS"/>
</dbReference>
<feature type="active site" description="Proton acceptor" evidence="8">
    <location>
        <position position="348"/>
    </location>
</feature>
<feature type="active site" description="Acyl-thioester intermediate" evidence="8">
    <location>
        <position position="88"/>
    </location>
</feature>
<gene>
    <name evidence="12" type="ORF">BXY41_10477</name>
</gene>
<dbReference type="PIRSF" id="PIRSF000429">
    <property type="entry name" value="Ac-CoA_Ac_transf"/>
    <property type="match status" value="1"/>
</dbReference>
<evidence type="ECO:0000313" key="12">
    <source>
        <dbReference type="EMBL" id="PPK81277.1"/>
    </source>
</evidence>
<dbReference type="SUPFAM" id="SSF53901">
    <property type="entry name" value="Thiolase-like"/>
    <property type="match status" value="2"/>
</dbReference>
<dbReference type="InterPro" id="IPR016039">
    <property type="entry name" value="Thiolase-like"/>
</dbReference>
<dbReference type="InterPro" id="IPR020616">
    <property type="entry name" value="Thiolase_N"/>
</dbReference>
<evidence type="ECO:0000256" key="3">
    <source>
        <dbReference type="ARBA" id="ARBA00022679"/>
    </source>
</evidence>
<dbReference type="InterPro" id="IPR002155">
    <property type="entry name" value="Thiolase"/>
</dbReference>
<sequence length="394" mass="41598">MKKIALISPVRTAVGSFNGTLSTLNASELGTAVIRSCLEQSKLESSHIDAVYLGNVLQAGIGQSPARQAAVNAGIPVEVPASTVNTVCGSGLHTVALAYDSILAEQNSIVLAGGMESMTNAPYLLKKARNGYRMGNGELVDSLVADALTCAINHYHMGITAENIAEKYKVTRKEQDEFSYSSHMKAAIAKNAKIFDNQIVPITVKKKKEEICFSEDEHIKADTTMEKLSGLRTVFKQDGTVTAGNASPISDGAAAMLVASEDKCREYDLKPMAYIKGYSLVGVDPAYMGIGPVKAVSTLLKKQGLTIHDIDLLELNEAFAAQSVAVTKELGVDKSKVNVNGGAVAIGHPLGASGARILVTLVHEMVRRSARYGVASLCIGGGMGIAMLVENANL</sequence>
<dbReference type="NCBIfam" id="TIGR01930">
    <property type="entry name" value="AcCoA-C-Actrans"/>
    <property type="match status" value="1"/>
</dbReference>
<dbReference type="CDD" id="cd00751">
    <property type="entry name" value="thiolase"/>
    <property type="match status" value="1"/>
</dbReference>
<keyword evidence="13" id="KW-1185">Reference proteome</keyword>
<evidence type="ECO:0000256" key="1">
    <source>
        <dbReference type="ARBA" id="ARBA00010982"/>
    </source>
</evidence>
<evidence type="ECO:0000313" key="13">
    <source>
        <dbReference type="Proteomes" id="UP000237749"/>
    </source>
</evidence>
<dbReference type="PROSITE" id="PS00737">
    <property type="entry name" value="THIOLASE_2"/>
    <property type="match status" value="1"/>
</dbReference>
<evidence type="ECO:0000259" key="11">
    <source>
        <dbReference type="Pfam" id="PF02803"/>
    </source>
</evidence>
<organism evidence="12 13">
    <name type="scientific">Lacrimispora xylanisolvens</name>
    <dbReference type="NCBI Taxonomy" id="384636"/>
    <lineage>
        <taxon>Bacteria</taxon>
        <taxon>Bacillati</taxon>
        <taxon>Bacillota</taxon>
        <taxon>Clostridia</taxon>
        <taxon>Lachnospirales</taxon>
        <taxon>Lachnospiraceae</taxon>
        <taxon>Lacrimispora</taxon>
    </lineage>
</organism>
<evidence type="ECO:0000259" key="10">
    <source>
        <dbReference type="Pfam" id="PF00108"/>
    </source>
</evidence>
<dbReference type="InterPro" id="IPR020617">
    <property type="entry name" value="Thiolase_C"/>
</dbReference>
<feature type="domain" description="Thiolase C-terminal" evidence="11">
    <location>
        <begin position="269"/>
        <end position="390"/>
    </location>
</feature>
<dbReference type="PROSITE" id="PS00099">
    <property type="entry name" value="THIOLASE_3"/>
    <property type="match status" value="1"/>
</dbReference>